<sequence length="38" mass="4285">MGLMAFVIGGDLRQRCDTKRQVAVESTMVVKSTPLLFW</sequence>
<dbReference type="Proteomes" id="UP000323597">
    <property type="component" value="Chromosome A07"/>
</dbReference>
<accession>A0A5D2YGG7</accession>
<keyword evidence="2" id="KW-1185">Reference proteome</keyword>
<dbReference type="EMBL" id="CM017642">
    <property type="protein sequence ID" value="TYJ25528.1"/>
    <property type="molecule type" value="Genomic_DNA"/>
</dbReference>
<reference evidence="1 2" key="1">
    <citation type="submission" date="2019-07" db="EMBL/GenBank/DDBJ databases">
        <title>WGS assembly of Gossypium mustelinum.</title>
        <authorList>
            <person name="Chen Z.J."/>
            <person name="Sreedasyam A."/>
            <person name="Ando A."/>
            <person name="Song Q."/>
            <person name="De L."/>
            <person name="Hulse-Kemp A."/>
            <person name="Ding M."/>
            <person name="Ye W."/>
            <person name="Kirkbride R."/>
            <person name="Jenkins J."/>
            <person name="Plott C."/>
            <person name="Lovell J."/>
            <person name="Lin Y.-M."/>
            <person name="Vaughn R."/>
            <person name="Liu B."/>
            <person name="Li W."/>
            <person name="Simpson S."/>
            <person name="Scheffler B."/>
            <person name="Saski C."/>
            <person name="Grover C."/>
            <person name="Hu G."/>
            <person name="Conover J."/>
            <person name="Carlson J."/>
            <person name="Shu S."/>
            <person name="Boston L."/>
            <person name="Williams M."/>
            <person name="Peterson D."/>
            <person name="Mcgee K."/>
            <person name="Jones D."/>
            <person name="Wendel J."/>
            <person name="Stelly D."/>
            <person name="Grimwood J."/>
            <person name="Schmutz J."/>
        </authorList>
    </citation>
    <scope>NUCLEOTIDE SEQUENCE [LARGE SCALE GENOMIC DNA]</scope>
    <source>
        <strain evidence="1">1408120.09</strain>
    </source>
</reference>
<proteinExistence type="predicted"/>
<protein>
    <submittedName>
        <fullName evidence="1">Uncharacterized protein</fullName>
    </submittedName>
</protein>
<evidence type="ECO:0000313" key="1">
    <source>
        <dbReference type="EMBL" id="TYJ25528.1"/>
    </source>
</evidence>
<organism evidence="1 2">
    <name type="scientific">Gossypium mustelinum</name>
    <name type="common">Cotton</name>
    <name type="synonym">Gossypium caicoense</name>
    <dbReference type="NCBI Taxonomy" id="34275"/>
    <lineage>
        <taxon>Eukaryota</taxon>
        <taxon>Viridiplantae</taxon>
        <taxon>Streptophyta</taxon>
        <taxon>Embryophyta</taxon>
        <taxon>Tracheophyta</taxon>
        <taxon>Spermatophyta</taxon>
        <taxon>Magnoliopsida</taxon>
        <taxon>eudicotyledons</taxon>
        <taxon>Gunneridae</taxon>
        <taxon>Pentapetalae</taxon>
        <taxon>rosids</taxon>
        <taxon>malvids</taxon>
        <taxon>Malvales</taxon>
        <taxon>Malvaceae</taxon>
        <taxon>Malvoideae</taxon>
        <taxon>Gossypium</taxon>
    </lineage>
</organism>
<dbReference type="AlphaFoldDB" id="A0A5D2YGG7"/>
<gene>
    <name evidence="1" type="ORF">E1A91_A07G057100v1</name>
</gene>
<evidence type="ECO:0000313" key="2">
    <source>
        <dbReference type="Proteomes" id="UP000323597"/>
    </source>
</evidence>
<name>A0A5D2YGG7_GOSMU</name>